<sequence>MSLILKTASNLLRNEFNVLKAEYSSSAEEISDLLEDAEFEGIYSDDVLIKAQQTLVAPKDRLIAELCWLPELSRQQREKALQVIKESDTSQVPQQIDHFPDLAKANILAYCASEMEGAKAIILSLCNCWDDLDLDALTNFINDNRKLAGFPQVSLVQVEDVVSNICLKQAITAAASIWRSGVPGFLMNSIVEKELSRNPESTFLKNLVREYDKNSEKDLAEIAQKISDAAEKARSAGDDLGFHIQDIDGYLFQWDEINQPVQLYDQSRGHEEARSKALYQELRALSVELANEHNRFEASLQLSEALLRTFPELESAAEILRGDVTDLEDLVEQEKNNRILQPLFEACNAAKDAPRTPLKATLRAEGFSERSKGVIGEIAGSLQRSCTKLDDTRVAYMIVRNLCLYWNNEKEDPEAAFLLIDGLITYAGNALESEMSERLSEDRATLHTNWKMGELESNRGNKTAILRTLDDLLIYAKPNEKYEFEKLRNDIKKQSTKKYIKWSIYAVIGLFILLSIIDSESKKRTSATKYTPSNSSSQQSVSVSSESMPPVGTGLSLTESQVRYCIFQDKRLDFMRNMLSDNAEISHFNRLVGDWNARCSNYRYLPAIMSKIQDEVAGRSHDLQLDAQRILGK</sequence>
<comment type="caution">
    <text evidence="2">The sequence shown here is derived from an EMBL/GenBank/DDBJ whole genome shotgun (WGS) entry which is preliminary data.</text>
</comment>
<protein>
    <submittedName>
        <fullName evidence="2">Uncharacterized protein</fullName>
    </submittedName>
</protein>
<feature type="region of interest" description="Disordered" evidence="1">
    <location>
        <begin position="525"/>
        <end position="554"/>
    </location>
</feature>
<evidence type="ECO:0000313" key="2">
    <source>
        <dbReference type="EMBL" id="EAV44291.1"/>
    </source>
</evidence>
<feature type="compositionally biased region" description="Low complexity" evidence="1">
    <location>
        <begin position="533"/>
        <end position="547"/>
    </location>
</feature>
<accession>A0NRW2</accession>
<organism evidence="2 3">
    <name type="scientific">Roseibium aggregatum (strain ATCC 25650 / DSM 13394 / JCM 20685 / NBRC 16684 / NCIMB 2208 / IAM 12614 / B1)</name>
    <name type="common">Stappia aggregata</name>
    <dbReference type="NCBI Taxonomy" id="384765"/>
    <lineage>
        <taxon>Bacteria</taxon>
        <taxon>Pseudomonadati</taxon>
        <taxon>Pseudomonadota</taxon>
        <taxon>Alphaproteobacteria</taxon>
        <taxon>Hyphomicrobiales</taxon>
        <taxon>Stappiaceae</taxon>
        <taxon>Roseibium</taxon>
    </lineage>
</organism>
<dbReference type="eggNOG" id="ENOG502ZB83">
    <property type="taxonomic scope" value="Bacteria"/>
</dbReference>
<evidence type="ECO:0000313" key="3">
    <source>
        <dbReference type="Proteomes" id="UP000004848"/>
    </source>
</evidence>
<dbReference type="Proteomes" id="UP000004848">
    <property type="component" value="Unassembled WGS sequence"/>
</dbReference>
<gene>
    <name evidence="2" type="ORF">SIAM614_03995</name>
</gene>
<reference evidence="2 3" key="1">
    <citation type="submission" date="2006-05" db="EMBL/GenBank/DDBJ databases">
        <authorList>
            <person name="King G."/>
            <person name="Ferriera S."/>
            <person name="Johnson J."/>
            <person name="Kravitz S."/>
            <person name="Beeson K."/>
            <person name="Sutton G."/>
            <person name="Rogers Y.-H."/>
            <person name="Friedman R."/>
            <person name="Frazier M."/>
            <person name="Venter J.C."/>
        </authorList>
    </citation>
    <scope>NUCLEOTIDE SEQUENCE [LARGE SCALE GENOMIC DNA]</scope>
    <source>
        <strain evidence="3">ATCC 25650 / DSM 13394 / JCM 20685 / NBRC 16684 / NCIMB 2208 / IAM 12614 / B1</strain>
    </source>
</reference>
<dbReference type="EMBL" id="AAUW01000006">
    <property type="protein sequence ID" value="EAV44291.1"/>
    <property type="molecule type" value="Genomic_DNA"/>
</dbReference>
<name>A0NRW2_ROSAI</name>
<evidence type="ECO:0000256" key="1">
    <source>
        <dbReference type="SAM" id="MobiDB-lite"/>
    </source>
</evidence>
<dbReference type="AlphaFoldDB" id="A0NRW2"/>
<proteinExistence type="predicted"/>